<dbReference type="GO" id="GO:0016020">
    <property type="term" value="C:membrane"/>
    <property type="evidence" value="ECO:0007669"/>
    <property type="project" value="UniProtKB-SubCell"/>
</dbReference>
<evidence type="ECO:0000256" key="6">
    <source>
        <dbReference type="SAM" id="Coils"/>
    </source>
</evidence>
<protein>
    <submittedName>
        <fullName evidence="10">Polycystic kidney disease 2-like 2 protein</fullName>
    </submittedName>
</protein>
<dbReference type="Gene3D" id="1.10.287.70">
    <property type="match status" value="1"/>
</dbReference>
<dbReference type="KEGG" id="foc:113218149"/>
<evidence type="ECO:0000256" key="5">
    <source>
        <dbReference type="ARBA" id="ARBA00023136"/>
    </source>
</evidence>
<evidence type="ECO:0000256" key="2">
    <source>
        <dbReference type="ARBA" id="ARBA00007200"/>
    </source>
</evidence>
<dbReference type="InterPro" id="IPR051223">
    <property type="entry name" value="Polycystin"/>
</dbReference>
<feature type="transmembrane region" description="Helical" evidence="7">
    <location>
        <begin position="94"/>
        <end position="117"/>
    </location>
</feature>
<feature type="coiled-coil region" evidence="6">
    <location>
        <begin position="267"/>
        <end position="294"/>
    </location>
</feature>
<keyword evidence="3 7" id="KW-0812">Transmembrane</keyword>
<dbReference type="Proteomes" id="UP000504606">
    <property type="component" value="Unplaced"/>
</dbReference>
<comment type="subcellular location">
    <subcellularLocation>
        <location evidence="1">Membrane</location>
        <topology evidence="1">Multi-pass membrane protein</topology>
    </subcellularLocation>
</comment>
<organism evidence="9 10">
    <name type="scientific">Frankliniella occidentalis</name>
    <name type="common">Western flower thrips</name>
    <name type="synonym">Euthrips occidentalis</name>
    <dbReference type="NCBI Taxonomy" id="133901"/>
    <lineage>
        <taxon>Eukaryota</taxon>
        <taxon>Metazoa</taxon>
        <taxon>Ecdysozoa</taxon>
        <taxon>Arthropoda</taxon>
        <taxon>Hexapoda</taxon>
        <taxon>Insecta</taxon>
        <taxon>Pterygota</taxon>
        <taxon>Neoptera</taxon>
        <taxon>Paraneoptera</taxon>
        <taxon>Thysanoptera</taxon>
        <taxon>Terebrantia</taxon>
        <taxon>Thripoidea</taxon>
        <taxon>Thripidae</taxon>
        <taxon>Frankliniella</taxon>
    </lineage>
</organism>
<keyword evidence="5 7" id="KW-0472">Membrane</keyword>
<proteinExistence type="inferred from homology"/>
<dbReference type="RefSeq" id="XP_052132411.1">
    <property type="nucleotide sequence ID" value="XM_052276451.1"/>
</dbReference>
<evidence type="ECO:0000256" key="4">
    <source>
        <dbReference type="ARBA" id="ARBA00022989"/>
    </source>
</evidence>
<evidence type="ECO:0000256" key="7">
    <source>
        <dbReference type="SAM" id="Phobius"/>
    </source>
</evidence>
<evidence type="ECO:0000313" key="9">
    <source>
        <dbReference type="Proteomes" id="UP000504606"/>
    </source>
</evidence>
<evidence type="ECO:0000256" key="1">
    <source>
        <dbReference type="ARBA" id="ARBA00004141"/>
    </source>
</evidence>
<keyword evidence="4 7" id="KW-1133">Transmembrane helix</keyword>
<dbReference type="InterPro" id="IPR013122">
    <property type="entry name" value="PKD1_2_channel"/>
</dbReference>
<sequence length="311" mass="35759">MPSTWTLMNLLMLGCCWAAIWFGLNRYEEATRVLLAMQAEGLAASQRVERFFYYEYGGVRLVACVVFMMWLRTFQYHRVTTQVLETLQRSRFDLVSYFFMYVVLHCAFAQAGYYLFGDQSSAFKTFSESLLAVLAIALGEMGSDVFIRAHWVVGPLFFILLIFVIIFVFHNMFFVILSYNYDSVREERSQLDRGLNFMSFMKNGFRNFCKMRGLRLPPHDPLVDMERRLMRCGFSPGSLQAFRAFLKPRQQQQEAKGRGVGLELQPNMASLADLNAVEDEIALMERELLQAKSEISSLVSSLSGDFAGMES</sequence>
<evidence type="ECO:0000259" key="8">
    <source>
        <dbReference type="Pfam" id="PF08016"/>
    </source>
</evidence>
<dbReference type="PANTHER" id="PTHR10877">
    <property type="entry name" value="POLYCYSTIN FAMILY MEMBER"/>
    <property type="match status" value="1"/>
</dbReference>
<feature type="transmembrane region" description="Helical" evidence="7">
    <location>
        <begin position="6"/>
        <end position="24"/>
    </location>
</feature>
<keyword evidence="9" id="KW-1185">Reference proteome</keyword>
<feature type="domain" description="Polycystin cation channel PKD1/PKD2" evidence="8">
    <location>
        <begin position="3"/>
        <end position="184"/>
    </location>
</feature>
<accession>A0A9C6XAY5</accession>
<dbReference type="GeneID" id="113218149"/>
<dbReference type="AlphaFoldDB" id="A0A9C6XAY5"/>
<feature type="transmembrane region" description="Helical" evidence="7">
    <location>
        <begin position="129"/>
        <end position="151"/>
    </location>
</feature>
<gene>
    <name evidence="10" type="primary">LOC113218149</name>
</gene>
<comment type="similarity">
    <text evidence="2">Belongs to the polycystin family.</text>
</comment>
<feature type="transmembrane region" description="Helical" evidence="7">
    <location>
        <begin position="53"/>
        <end position="74"/>
    </location>
</feature>
<dbReference type="PANTHER" id="PTHR10877:SF183">
    <property type="entry name" value="AT14535P-RELATED"/>
    <property type="match status" value="1"/>
</dbReference>
<reference evidence="10" key="1">
    <citation type="submission" date="2025-08" db="UniProtKB">
        <authorList>
            <consortium name="RefSeq"/>
        </authorList>
    </citation>
    <scope>IDENTIFICATION</scope>
    <source>
        <tissue evidence="10">Whole organism</tissue>
    </source>
</reference>
<evidence type="ECO:0000313" key="10">
    <source>
        <dbReference type="RefSeq" id="XP_052132411.1"/>
    </source>
</evidence>
<keyword evidence="6" id="KW-0175">Coiled coil</keyword>
<dbReference type="Pfam" id="PF08016">
    <property type="entry name" value="PKD_channel"/>
    <property type="match status" value="1"/>
</dbReference>
<name>A0A9C6XAY5_FRAOC</name>
<feature type="transmembrane region" description="Helical" evidence="7">
    <location>
        <begin position="157"/>
        <end position="179"/>
    </location>
</feature>
<dbReference type="OrthoDB" id="10480651at2759"/>
<evidence type="ECO:0000256" key="3">
    <source>
        <dbReference type="ARBA" id="ARBA00022692"/>
    </source>
</evidence>